<dbReference type="EMBL" id="JAEEGA010000017">
    <property type="protein sequence ID" value="MBP1043586.1"/>
    <property type="molecule type" value="Genomic_DNA"/>
</dbReference>
<accession>A0A940SXR3</accession>
<dbReference type="Pfam" id="PF12682">
    <property type="entry name" value="Flavodoxin_4"/>
    <property type="match status" value="1"/>
</dbReference>
<reference evidence="3" key="1">
    <citation type="submission" date="2020-12" db="EMBL/GenBank/DDBJ databases">
        <title>Vagococcus allomyrinae sp. nov. and Enterococcus lavae sp. nov., isolated from the larvae of Allomyrina dichotoma.</title>
        <authorList>
            <person name="Lee S.D."/>
        </authorList>
    </citation>
    <scope>NUCLEOTIDE SEQUENCE</scope>
    <source>
        <strain evidence="3">BWB3-3</strain>
    </source>
</reference>
<dbReference type="SUPFAM" id="SSF52218">
    <property type="entry name" value="Flavoproteins"/>
    <property type="match status" value="1"/>
</dbReference>
<comment type="caution">
    <text evidence="3">The sequence shown here is derived from an EMBL/GenBank/DDBJ whole genome shotgun (WGS) entry which is preliminary data.</text>
</comment>
<evidence type="ECO:0000256" key="1">
    <source>
        <dbReference type="SAM" id="MobiDB-lite"/>
    </source>
</evidence>
<dbReference type="InterPro" id="IPR001226">
    <property type="entry name" value="Flavodoxin_CS"/>
</dbReference>
<feature type="domain" description="Flavodoxin-like" evidence="2">
    <location>
        <begin position="81"/>
        <end position="233"/>
    </location>
</feature>
<dbReference type="GO" id="GO:0016651">
    <property type="term" value="F:oxidoreductase activity, acting on NAD(P)H"/>
    <property type="evidence" value="ECO:0007669"/>
    <property type="project" value="UniProtKB-ARBA"/>
</dbReference>
<evidence type="ECO:0000313" key="3">
    <source>
        <dbReference type="EMBL" id="MBP1043586.1"/>
    </source>
</evidence>
<dbReference type="PROSITE" id="PS51257">
    <property type="entry name" value="PROKAR_LIPOPROTEIN"/>
    <property type="match status" value="1"/>
</dbReference>
<protein>
    <submittedName>
        <fullName evidence="3">Flavodoxin</fullName>
    </submittedName>
</protein>
<dbReference type="Gene3D" id="3.40.50.360">
    <property type="match status" value="1"/>
</dbReference>
<dbReference type="PROSITE" id="PS00201">
    <property type="entry name" value="FLAVODOXIN"/>
    <property type="match status" value="1"/>
</dbReference>
<dbReference type="GO" id="GO:0010181">
    <property type="term" value="F:FMN binding"/>
    <property type="evidence" value="ECO:0007669"/>
    <property type="project" value="InterPro"/>
</dbReference>
<evidence type="ECO:0000259" key="2">
    <source>
        <dbReference type="Pfam" id="PF12682"/>
    </source>
</evidence>
<dbReference type="InterPro" id="IPR008254">
    <property type="entry name" value="Flavodoxin/NO_synth"/>
</dbReference>
<gene>
    <name evidence="3" type="ORF">I6N95_21400</name>
</gene>
<dbReference type="GO" id="GO:0009055">
    <property type="term" value="F:electron transfer activity"/>
    <property type="evidence" value="ECO:0007669"/>
    <property type="project" value="InterPro"/>
</dbReference>
<dbReference type="PANTHER" id="PTHR39201:SF1">
    <property type="entry name" value="FLAVODOXIN-LIKE DOMAIN-CONTAINING PROTEIN"/>
    <property type="match status" value="1"/>
</dbReference>
<organism evidence="3 4">
    <name type="scientific">Vagococcus allomyrinae</name>
    <dbReference type="NCBI Taxonomy" id="2794353"/>
    <lineage>
        <taxon>Bacteria</taxon>
        <taxon>Bacillati</taxon>
        <taxon>Bacillota</taxon>
        <taxon>Bacilli</taxon>
        <taxon>Lactobacillales</taxon>
        <taxon>Enterococcaceae</taxon>
        <taxon>Vagococcus</taxon>
    </lineage>
</organism>
<name>A0A940SXR3_9ENTE</name>
<dbReference type="PANTHER" id="PTHR39201">
    <property type="entry name" value="EXPORTED PROTEIN-RELATED"/>
    <property type="match status" value="1"/>
</dbReference>
<feature type="region of interest" description="Disordered" evidence="1">
    <location>
        <begin position="21"/>
        <end position="69"/>
    </location>
</feature>
<feature type="compositionally biased region" description="Basic and acidic residues" evidence="1">
    <location>
        <begin position="40"/>
        <end position="53"/>
    </location>
</feature>
<dbReference type="AlphaFoldDB" id="A0A940SXR3"/>
<proteinExistence type="predicted"/>
<dbReference type="Proteomes" id="UP000674938">
    <property type="component" value="Unassembled WGS sequence"/>
</dbReference>
<dbReference type="RefSeq" id="WP_209531392.1">
    <property type="nucleotide sequence ID" value="NZ_JAEEGA010000017.1"/>
</dbReference>
<evidence type="ECO:0000313" key="4">
    <source>
        <dbReference type="Proteomes" id="UP000674938"/>
    </source>
</evidence>
<sequence length="234" mass="26051">MKVKIVISSVILSLILVGCGSNERSEEGPMPNKKRSSVVRRPENRLSLRETEYGRGALSDGQDTNGQEGPIRIITEEATSLIIYFSRSGNTENLAKMIHNQNGADLLELAIVNPYPADYDASVNRANEEREHQAYPEISTEIPNLSQYDTIYLGYQTWAMTLSNPMMSFLLAYESLFSGQIVYSFSTNAGYGEGDSLIKIAELLPNVTVAESFSIQDEELLANQEKVVTWINKN</sequence>
<dbReference type="InterPro" id="IPR029039">
    <property type="entry name" value="Flavoprotein-like_sf"/>
</dbReference>
<keyword evidence="4" id="KW-1185">Reference proteome</keyword>